<reference evidence="3 4" key="1">
    <citation type="submission" date="2017-12" db="EMBL/GenBank/DDBJ databases">
        <title>Sequencing, de novo assembly and annotation of complete genome of a new Thraustochytrid species, strain FCC1311.</title>
        <authorList>
            <person name="Sedici K."/>
            <person name="Godart F."/>
            <person name="Aiese Cigliano R."/>
            <person name="Sanseverino W."/>
            <person name="Barakat M."/>
            <person name="Ortet P."/>
            <person name="Marechal E."/>
            <person name="Cagnac O."/>
            <person name="Amato A."/>
        </authorList>
    </citation>
    <scope>NUCLEOTIDE SEQUENCE [LARGE SCALE GENOMIC DNA]</scope>
</reference>
<feature type="coiled-coil region" evidence="1">
    <location>
        <begin position="43"/>
        <end position="80"/>
    </location>
</feature>
<evidence type="ECO:0000313" key="3">
    <source>
        <dbReference type="EMBL" id="GBG29903.1"/>
    </source>
</evidence>
<keyword evidence="4" id="KW-1185">Reference proteome</keyword>
<name>A0A2R5GMP4_9STRA</name>
<keyword evidence="2" id="KW-0472">Membrane</keyword>
<comment type="caution">
    <text evidence="3">The sequence shown here is derived from an EMBL/GenBank/DDBJ whole genome shotgun (WGS) entry which is preliminary data.</text>
</comment>
<evidence type="ECO:0000256" key="2">
    <source>
        <dbReference type="SAM" id="Phobius"/>
    </source>
</evidence>
<protein>
    <submittedName>
        <fullName evidence="3">Uncharacterized protein</fullName>
    </submittedName>
</protein>
<keyword evidence="1" id="KW-0175">Coiled coil</keyword>
<sequence length="158" mass="17871">MGGRTLYAFSVYSGAEVAEHVNDLALETTELSKALNKLQHRIEHDLESTKLSLEKMMQKLEEKEDNSQDRIGDLEKARKEQISKHIDDRLAKLEATMHDTIEARLALLETKVGIQVEEAKSSSGGWRLPLVLIVLCVAAYMAYTARSLKKLSQRDKLF</sequence>
<organism evidence="3 4">
    <name type="scientific">Hondaea fermentalgiana</name>
    <dbReference type="NCBI Taxonomy" id="2315210"/>
    <lineage>
        <taxon>Eukaryota</taxon>
        <taxon>Sar</taxon>
        <taxon>Stramenopiles</taxon>
        <taxon>Bigyra</taxon>
        <taxon>Labyrinthulomycetes</taxon>
        <taxon>Thraustochytrida</taxon>
        <taxon>Thraustochytriidae</taxon>
        <taxon>Hondaea</taxon>
    </lineage>
</organism>
<dbReference type="InParanoid" id="A0A2R5GMP4"/>
<proteinExistence type="predicted"/>
<evidence type="ECO:0000256" key="1">
    <source>
        <dbReference type="SAM" id="Coils"/>
    </source>
</evidence>
<evidence type="ECO:0000313" key="4">
    <source>
        <dbReference type="Proteomes" id="UP000241890"/>
    </source>
</evidence>
<feature type="transmembrane region" description="Helical" evidence="2">
    <location>
        <begin position="126"/>
        <end position="145"/>
    </location>
</feature>
<gene>
    <name evidence="3" type="ORF">FCC1311_061232</name>
</gene>
<dbReference type="Proteomes" id="UP000241890">
    <property type="component" value="Unassembled WGS sequence"/>
</dbReference>
<accession>A0A2R5GMP4</accession>
<keyword evidence="2" id="KW-1133">Transmembrane helix</keyword>
<dbReference type="AlphaFoldDB" id="A0A2R5GMP4"/>
<dbReference type="EMBL" id="BEYU01000067">
    <property type="protein sequence ID" value="GBG29903.1"/>
    <property type="molecule type" value="Genomic_DNA"/>
</dbReference>
<keyword evidence="2" id="KW-0812">Transmembrane</keyword>